<dbReference type="Proteomes" id="UP000057158">
    <property type="component" value="Chromosome"/>
</dbReference>
<dbReference type="AlphaFoldDB" id="A0A0M4D1N5"/>
<organism evidence="2 3">
    <name type="scientific">Desulfuromonas soudanensis</name>
    <dbReference type="NCBI Taxonomy" id="1603606"/>
    <lineage>
        <taxon>Bacteria</taxon>
        <taxon>Pseudomonadati</taxon>
        <taxon>Thermodesulfobacteriota</taxon>
        <taxon>Desulfuromonadia</taxon>
        <taxon>Desulfuromonadales</taxon>
        <taxon>Desulfuromonadaceae</taxon>
        <taxon>Desulfuromonas</taxon>
    </lineage>
</organism>
<dbReference type="OrthoDB" id="9801392at2"/>
<evidence type="ECO:0000259" key="1">
    <source>
        <dbReference type="Pfam" id="PF22016"/>
    </source>
</evidence>
<dbReference type="EMBL" id="CP010802">
    <property type="protein sequence ID" value="ALC16746.1"/>
    <property type="molecule type" value="Genomic_DNA"/>
</dbReference>
<protein>
    <recommendedName>
        <fullName evidence="1">DUF6933 domain-containing protein</fullName>
    </recommendedName>
</protein>
<sequence length="171" mass="19078">MIIHCTQKLAAKLPDVSAAPLAENSPLGSWHAHLYTYDRRQCVMFCHDASRYCLFLAGLVKADFAELGRLHRELFLATLIALNVPPTLLGRLTLALGPVQFDRNTNRSVLGSLRTADIDLSWLIQDLHVLDCNPVAVALELNERLTSVKGKYFFPAKEMLGRIHDLGGKDR</sequence>
<feature type="domain" description="DUF6933" evidence="1">
    <location>
        <begin position="2"/>
        <end position="158"/>
    </location>
</feature>
<name>A0A0M4D1N5_9BACT</name>
<proteinExistence type="predicted"/>
<dbReference type="Pfam" id="PF22016">
    <property type="entry name" value="DUF6933"/>
    <property type="match status" value="1"/>
</dbReference>
<evidence type="ECO:0000313" key="2">
    <source>
        <dbReference type="EMBL" id="ALC16746.1"/>
    </source>
</evidence>
<gene>
    <name evidence="2" type="ORF">DSOUD_1977</name>
</gene>
<evidence type="ECO:0000313" key="3">
    <source>
        <dbReference type="Proteomes" id="UP000057158"/>
    </source>
</evidence>
<keyword evidence="3" id="KW-1185">Reference proteome</keyword>
<accession>A0A0M4D1N5</accession>
<dbReference type="RefSeq" id="WP_157671827.1">
    <property type="nucleotide sequence ID" value="NZ_CP010802.1"/>
</dbReference>
<reference evidence="2 3" key="1">
    <citation type="submission" date="2015-07" db="EMBL/GenBank/DDBJ databases">
        <title>Isolation and Genomic Characterization of a Novel Halophilic Metal-Reducing Deltaproteobacterium from the Deep Subsurface.</title>
        <authorList>
            <person name="Badalamenti J.P."/>
            <person name="Summers Z.M."/>
            <person name="Gralnick J.A."/>
            <person name="Bond D.R."/>
        </authorList>
    </citation>
    <scope>NUCLEOTIDE SEQUENCE [LARGE SCALE GENOMIC DNA]</scope>
    <source>
        <strain evidence="2 3">WTL</strain>
    </source>
</reference>
<dbReference type="STRING" id="1603606.DSOUD_1977"/>
<dbReference type="InterPro" id="IPR053864">
    <property type="entry name" value="DUF6933"/>
</dbReference>
<dbReference type="PATRIC" id="fig|1603606.3.peg.2138"/>
<dbReference type="KEGG" id="des:DSOUD_1977"/>